<sequence>MLRAPAQLSAAAEAANARATQTTSTQRIQWSSFFLAFSLHLASSIVLYLRIPASALHPPFPSFIPSRFRVFSFSSSPPLKAPLSLRLVALACLTAANGFNSPPGPHLATLPAMCV</sequence>
<name>A0A2T4C4L2_TRILO</name>
<evidence type="ECO:0000313" key="1">
    <source>
        <dbReference type="EMBL" id="PTB76493.1"/>
    </source>
</evidence>
<keyword evidence="2" id="KW-1185">Reference proteome</keyword>
<protein>
    <submittedName>
        <fullName evidence="1">Uncharacterized protein</fullName>
    </submittedName>
</protein>
<proteinExistence type="predicted"/>
<dbReference type="EMBL" id="KZ679132">
    <property type="protein sequence ID" value="PTB76493.1"/>
    <property type="molecule type" value="Genomic_DNA"/>
</dbReference>
<gene>
    <name evidence="1" type="ORF">M440DRAFT_1253681</name>
</gene>
<accession>A0A2T4C4L2</accession>
<organism evidence="1 2">
    <name type="scientific">Trichoderma longibrachiatum ATCC 18648</name>
    <dbReference type="NCBI Taxonomy" id="983965"/>
    <lineage>
        <taxon>Eukaryota</taxon>
        <taxon>Fungi</taxon>
        <taxon>Dikarya</taxon>
        <taxon>Ascomycota</taxon>
        <taxon>Pezizomycotina</taxon>
        <taxon>Sordariomycetes</taxon>
        <taxon>Hypocreomycetidae</taxon>
        <taxon>Hypocreales</taxon>
        <taxon>Hypocreaceae</taxon>
        <taxon>Trichoderma</taxon>
    </lineage>
</organism>
<reference evidence="1 2" key="1">
    <citation type="submission" date="2016-07" db="EMBL/GenBank/DDBJ databases">
        <title>Multiple horizontal gene transfer events from other fungi enriched the ability of initially mycotrophic Trichoderma (Ascomycota) to feed on dead plant biomass.</title>
        <authorList>
            <consortium name="DOE Joint Genome Institute"/>
            <person name="Aerts A."/>
            <person name="Atanasova L."/>
            <person name="Chenthamara K."/>
            <person name="Zhang J."/>
            <person name="Grujic M."/>
            <person name="Henrissat B."/>
            <person name="Kuo A."/>
            <person name="Salamov A."/>
            <person name="Lipzen A."/>
            <person name="Labutti K."/>
            <person name="Barry K."/>
            <person name="Miao Y."/>
            <person name="Rahimi M.J."/>
            <person name="Shen Q."/>
            <person name="Grigoriev I.V."/>
            <person name="Kubicek C.P."/>
            <person name="Druzhinina I.S."/>
        </authorList>
    </citation>
    <scope>NUCLEOTIDE SEQUENCE [LARGE SCALE GENOMIC DNA]</scope>
    <source>
        <strain evidence="1 2">ATCC 18648</strain>
    </source>
</reference>
<dbReference type="Proteomes" id="UP000240760">
    <property type="component" value="Unassembled WGS sequence"/>
</dbReference>
<evidence type="ECO:0000313" key="2">
    <source>
        <dbReference type="Proteomes" id="UP000240760"/>
    </source>
</evidence>
<dbReference type="AlphaFoldDB" id="A0A2T4C4L2"/>